<organism evidence="1 2">
    <name type="scientific">Canavalia gladiata</name>
    <name type="common">Sword bean</name>
    <name type="synonym">Dolichos gladiatus</name>
    <dbReference type="NCBI Taxonomy" id="3824"/>
    <lineage>
        <taxon>Eukaryota</taxon>
        <taxon>Viridiplantae</taxon>
        <taxon>Streptophyta</taxon>
        <taxon>Embryophyta</taxon>
        <taxon>Tracheophyta</taxon>
        <taxon>Spermatophyta</taxon>
        <taxon>Magnoliopsida</taxon>
        <taxon>eudicotyledons</taxon>
        <taxon>Gunneridae</taxon>
        <taxon>Pentapetalae</taxon>
        <taxon>rosids</taxon>
        <taxon>fabids</taxon>
        <taxon>Fabales</taxon>
        <taxon>Fabaceae</taxon>
        <taxon>Papilionoideae</taxon>
        <taxon>50 kb inversion clade</taxon>
        <taxon>NPAAA clade</taxon>
        <taxon>indigoferoid/millettioid clade</taxon>
        <taxon>Phaseoleae</taxon>
        <taxon>Canavalia</taxon>
    </lineage>
</organism>
<comment type="caution">
    <text evidence="1">The sequence shown here is derived from an EMBL/GenBank/DDBJ whole genome shotgun (WGS) entry which is preliminary data.</text>
</comment>
<evidence type="ECO:0000313" key="2">
    <source>
        <dbReference type="Proteomes" id="UP001367508"/>
    </source>
</evidence>
<gene>
    <name evidence="1" type="ORF">VNO77_26967</name>
</gene>
<name>A0AAN9Q623_CANGL</name>
<evidence type="ECO:0000313" key="1">
    <source>
        <dbReference type="EMBL" id="KAK7323492.1"/>
    </source>
</evidence>
<proteinExistence type="predicted"/>
<accession>A0AAN9Q623</accession>
<dbReference type="EMBL" id="JAYMYQ010000006">
    <property type="protein sequence ID" value="KAK7323492.1"/>
    <property type="molecule type" value="Genomic_DNA"/>
</dbReference>
<reference evidence="1 2" key="1">
    <citation type="submission" date="2024-01" db="EMBL/GenBank/DDBJ databases">
        <title>The genomes of 5 underutilized Papilionoideae crops provide insights into root nodulation and disease resistanc.</title>
        <authorList>
            <person name="Jiang F."/>
        </authorList>
    </citation>
    <scope>NUCLEOTIDE SEQUENCE [LARGE SCALE GENOMIC DNA]</scope>
    <source>
        <strain evidence="1">LVBAO_FW01</strain>
        <tissue evidence="1">Leaves</tissue>
    </source>
</reference>
<protein>
    <submittedName>
        <fullName evidence="1">Uncharacterized protein</fullName>
    </submittedName>
</protein>
<dbReference type="AlphaFoldDB" id="A0AAN9Q623"/>
<dbReference type="Proteomes" id="UP001367508">
    <property type="component" value="Unassembled WGS sequence"/>
</dbReference>
<keyword evidence="2" id="KW-1185">Reference proteome</keyword>
<sequence length="89" mass="10252">MAGILTLEVGIRGFWWVSTYAPGWLSWFILPYPVYTCRHHAGCVCNVMRRTASTWSSSYSLYFYLFSAIRFTVDWVEPGAALFQLPMLS</sequence>